<accession>A0A8H7QQA3</accession>
<dbReference type="Proteomes" id="UP000650833">
    <property type="component" value="Unassembled WGS sequence"/>
</dbReference>
<dbReference type="AlphaFoldDB" id="A0A8H7QQA3"/>
<name>A0A8H7QQA3_9FUNG</name>
<reference evidence="1" key="1">
    <citation type="submission" date="2020-12" db="EMBL/GenBank/DDBJ databases">
        <title>Metabolic potential, ecology and presence of endohyphal bacteria is reflected in genomic diversity of Mucoromycotina.</title>
        <authorList>
            <person name="Muszewska A."/>
            <person name="Okrasinska A."/>
            <person name="Steczkiewicz K."/>
            <person name="Drgas O."/>
            <person name="Orlowska M."/>
            <person name="Perlinska-Lenart U."/>
            <person name="Aleksandrzak-Piekarczyk T."/>
            <person name="Szatraj K."/>
            <person name="Zielenkiewicz U."/>
            <person name="Pilsyk S."/>
            <person name="Malc E."/>
            <person name="Mieczkowski P."/>
            <person name="Kruszewska J.S."/>
            <person name="Biernat P."/>
            <person name="Pawlowska J."/>
        </authorList>
    </citation>
    <scope>NUCLEOTIDE SEQUENCE</scope>
    <source>
        <strain evidence="1">CBS 226.32</strain>
    </source>
</reference>
<sequence length="813" mass="94381">MEEIFSYNQYDLVVCLAFERDNLCVSRSSNRLIKEESPWTYPYTVFTQDELLEFFKLHSKSENQQTEDEKIKLSSVVNFMKELKNYITQENLSIFAKNQIIFCLPAGWTEEKYGNDLRALFLEAGWINREDHKNRLIFSTFIERIVRCLEISIFNDIKFERERKYLLFQMNEDSIRLTCYQMQSANELTAVSKKLAVSDFLLTPTVLDDELICQISLQQLIRNKIERMATACLNAIDAATEELVFKLTEELLYNIGYICDFSYNKPNTPVTTILGYRKYFGENDVVQEYIEVLEKWDCSTFMKEVSSDTDIEQLIHKIVDTFKRIIGKYNQVENSPDGVQAIILYDDFRRFQPPFRNLFLDALLNAKITNAKSDFISSIDGPLFTEAAMRKCYKMIQISNAFLPPTILDKDNLSLYPNLIEHGWRENSLLQPNSFYVQAYVYEKHINFILNKVVAVSSIGNAVQKSTFTIQETSIKVDNISDTICDIMWNHFQVLDFEEYGNRLFQNCCDKHGFVEFNSESYFNFKANLKILIRNWFQDENMFSDHELDIYQSISTNNNCKCALSISCRMFIEIALKPAIDNIAIVITSTLASNDLFGLYDISALIIICESKNIVLNRFDSVLKEAILKRLQGHQKGFVVFHGEKELLGSKLLGNWVNGFRQILGRGSYMQVSSTGYMVNICQETLKTDDIFECSSEFYEVSQVEDACNFYILNKDDHLHQEGVFKRFNIINDCGNGPLEIFMLNSLKAGEPRSRVMTPRCDIYFNNPITIKISPQHYSSTIKIEFSYIDNHPSPYDYSESITIHEKLVLKQL</sequence>
<gene>
    <name evidence="1" type="ORF">INT46_001203</name>
</gene>
<protein>
    <submittedName>
        <fullName evidence="1">Uncharacterized protein</fullName>
    </submittedName>
</protein>
<keyword evidence="2" id="KW-1185">Reference proteome</keyword>
<organism evidence="1 2">
    <name type="scientific">Mucor plumbeus</name>
    <dbReference type="NCBI Taxonomy" id="97098"/>
    <lineage>
        <taxon>Eukaryota</taxon>
        <taxon>Fungi</taxon>
        <taxon>Fungi incertae sedis</taxon>
        <taxon>Mucoromycota</taxon>
        <taxon>Mucoromycotina</taxon>
        <taxon>Mucoromycetes</taxon>
        <taxon>Mucorales</taxon>
        <taxon>Mucorineae</taxon>
        <taxon>Mucoraceae</taxon>
        <taxon>Mucor</taxon>
    </lineage>
</organism>
<proteinExistence type="predicted"/>
<evidence type="ECO:0000313" key="1">
    <source>
        <dbReference type="EMBL" id="KAG2195721.1"/>
    </source>
</evidence>
<evidence type="ECO:0000313" key="2">
    <source>
        <dbReference type="Proteomes" id="UP000650833"/>
    </source>
</evidence>
<comment type="caution">
    <text evidence="1">The sequence shown here is derived from an EMBL/GenBank/DDBJ whole genome shotgun (WGS) entry which is preliminary data.</text>
</comment>
<dbReference type="EMBL" id="JAEPRC010000511">
    <property type="protein sequence ID" value="KAG2195721.1"/>
    <property type="molecule type" value="Genomic_DNA"/>
</dbReference>